<evidence type="ECO:0000256" key="2">
    <source>
        <dbReference type="ARBA" id="ARBA00022737"/>
    </source>
</evidence>
<dbReference type="AlphaFoldDB" id="A0A811SLE4"/>
<feature type="domain" description="SMP" evidence="4">
    <location>
        <begin position="62"/>
        <end position="123"/>
    </location>
</feature>
<feature type="compositionally biased region" description="Low complexity" evidence="3">
    <location>
        <begin position="190"/>
        <end position="207"/>
    </location>
</feature>
<feature type="compositionally biased region" description="Basic residues" evidence="3">
    <location>
        <begin position="208"/>
        <end position="218"/>
    </location>
</feature>
<dbReference type="Pfam" id="PF04927">
    <property type="entry name" value="SMP"/>
    <property type="match status" value="4"/>
</dbReference>
<sequence length="451" mass="46301">MEARPSRIECLELPEQPEPKNPGRVFHTERVAPRGATESVTEQLAHGGSGDGVIDETFDTSVKIGEALEGSARAIGDKPVERSDAAAIRVAEASALGGDAGRGAIPGGVAERAQAAVAANARAARDEDRVTMTDVLTWEATMKLPTGKAVTSEVAAAAAEAEAANDPRAETNPRGVQHGGERDRHEPGAAEEAAAGRGPAARAGAARQVRRRAGRVRRAGPAARGSEGRRAAAGRGAVRARRDAEGRARRRATVAATVNASAGHVGKAQITGPVADAGATVIEAELAGRRVVTESIGGQVVAKMMTPAPVAMTDPPGALDKDAVTVGRALEAVVAMAEDRPVDQSDAAAIQVAETCATGSHATIPGGVAAAAQSAADQNARALRDEDKVKLRNVLSNARERLPADKGATREDVERVVSAEIRNKLDVTTTPGGVADAVTTAARLNQERPRP</sequence>
<feature type="domain" description="SMP" evidence="4">
    <location>
        <begin position="389"/>
        <end position="447"/>
    </location>
</feature>
<dbReference type="InterPro" id="IPR042971">
    <property type="entry name" value="LEA_SMP"/>
</dbReference>
<feature type="domain" description="SMP" evidence="4">
    <location>
        <begin position="324"/>
        <end position="382"/>
    </location>
</feature>
<name>A0A811SLE4_9POAL</name>
<evidence type="ECO:0000256" key="3">
    <source>
        <dbReference type="SAM" id="MobiDB-lite"/>
    </source>
</evidence>
<comment type="similarity">
    <text evidence="1">Belongs to the LEA type SMP family.</text>
</comment>
<proteinExistence type="inferred from homology"/>
<feature type="compositionally biased region" description="Low complexity" evidence="3">
    <location>
        <begin position="155"/>
        <end position="164"/>
    </location>
</feature>
<accession>A0A811SLE4</accession>
<reference evidence="5" key="1">
    <citation type="submission" date="2020-10" db="EMBL/GenBank/DDBJ databases">
        <authorList>
            <person name="Han B."/>
            <person name="Lu T."/>
            <person name="Zhao Q."/>
            <person name="Huang X."/>
            <person name="Zhao Y."/>
        </authorList>
    </citation>
    <scope>NUCLEOTIDE SEQUENCE</scope>
</reference>
<dbReference type="PANTHER" id="PTHR31174">
    <property type="entry name" value="SEED MATURATION FAMILY PROTEIN"/>
    <property type="match status" value="1"/>
</dbReference>
<dbReference type="PANTHER" id="PTHR31174:SF7">
    <property type="entry name" value="LATE EMBRYOGENESIS ABUNDANT PROTEIN 31-RELATED"/>
    <property type="match status" value="1"/>
</dbReference>
<evidence type="ECO:0000256" key="1">
    <source>
        <dbReference type="ARBA" id="ARBA00010733"/>
    </source>
</evidence>
<keyword evidence="6" id="KW-1185">Reference proteome</keyword>
<comment type="caution">
    <text evidence="5">The sequence shown here is derived from an EMBL/GenBank/DDBJ whole genome shotgun (WGS) entry which is preliminary data.</text>
</comment>
<evidence type="ECO:0000259" key="4">
    <source>
        <dbReference type="Pfam" id="PF04927"/>
    </source>
</evidence>
<protein>
    <recommendedName>
        <fullName evidence="4">SMP domain-containing protein</fullName>
    </recommendedName>
</protein>
<dbReference type="EMBL" id="CAJGYO010000210">
    <property type="protein sequence ID" value="CAD6341431.1"/>
    <property type="molecule type" value="Genomic_DNA"/>
</dbReference>
<feature type="compositionally biased region" description="Basic and acidic residues" evidence="3">
    <location>
        <begin position="1"/>
        <end position="10"/>
    </location>
</feature>
<evidence type="ECO:0000313" key="5">
    <source>
        <dbReference type="EMBL" id="CAD6341431.1"/>
    </source>
</evidence>
<gene>
    <name evidence="5" type="ORF">NCGR_LOCUS65529</name>
</gene>
<dbReference type="InterPro" id="IPR007011">
    <property type="entry name" value="LEA_SMP_dom"/>
</dbReference>
<dbReference type="OrthoDB" id="2014755at2759"/>
<feature type="compositionally biased region" description="Basic and acidic residues" evidence="3">
    <location>
        <begin position="179"/>
        <end position="188"/>
    </location>
</feature>
<feature type="region of interest" description="Disordered" evidence="3">
    <location>
        <begin position="1"/>
        <end position="53"/>
    </location>
</feature>
<feature type="compositionally biased region" description="Low complexity" evidence="3">
    <location>
        <begin position="219"/>
        <end position="237"/>
    </location>
</feature>
<feature type="region of interest" description="Disordered" evidence="3">
    <location>
        <begin position="155"/>
        <end position="251"/>
    </location>
</feature>
<keyword evidence="2" id="KW-0677">Repeat</keyword>
<feature type="domain" description="SMP" evidence="4">
    <location>
        <begin position="130"/>
        <end position="176"/>
    </location>
</feature>
<evidence type="ECO:0000313" key="6">
    <source>
        <dbReference type="Proteomes" id="UP000604825"/>
    </source>
</evidence>
<organism evidence="5 6">
    <name type="scientific">Miscanthus lutarioriparius</name>
    <dbReference type="NCBI Taxonomy" id="422564"/>
    <lineage>
        <taxon>Eukaryota</taxon>
        <taxon>Viridiplantae</taxon>
        <taxon>Streptophyta</taxon>
        <taxon>Embryophyta</taxon>
        <taxon>Tracheophyta</taxon>
        <taxon>Spermatophyta</taxon>
        <taxon>Magnoliopsida</taxon>
        <taxon>Liliopsida</taxon>
        <taxon>Poales</taxon>
        <taxon>Poaceae</taxon>
        <taxon>PACMAD clade</taxon>
        <taxon>Panicoideae</taxon>
        <taxon>Andropogonodae</taxon>
        <taxon>Andropogoneae</taxon>
        <taxon>Saccharinae</taxon>
        <taxon>Miscanthus</taxon>
    </lineage>
</organism>
<dbReference type="Proteomes" id="UP000604825">
    <property type="component" value="Unassembled WGS sequence"/>
</dbReference>